<gene>
    <name evidence="1" type="ORF">GCM10010411_74710</name>
</gene>
<sequence>MTKDQIYARCQAAVAAGARYAFDDACDDLFELTAGPAGHARGPVVAAAFSDSIQHGCQTLGALTDDGLPDVARFEPAERGLFFRLPASLPPQAIDQVRRIYQLTVHDVRTFVTARAAGDLTEADQIYQRVTAAGHLANFVFQLWATASIIHRHVQTQTAGRPGPACDRGTPHLRTGQSAGCTCGPLHEPNTNSNTASFASARRQILHRLAALLRDRLGR</sequence>
<evidence type="ECO:0000313" key="1">
    <source>
        <dbReference type="EMBL" id="GAA2626772.1"/>
    </source>
</evidence>
<name>A0ABN3QHX6_9ACTN</name>
<evidence type="ECO:0000313" key="2">
    <source>
        <dbReference type="Proteomes" id="UP001501509"/>
    </source>
</evidence>
<dbReference type="EMBL" id="BAAATD010000013">
    <property type="protein sequence ID" value="GAA2626772.1"/>
    <property type="molecule type" value="Genomic_DNA"/>
</dbReference>
<dbReference type="RefSeq" id="WP_344547219.1">
    <property type="nucleotide sequence ID" value="NZ_BAAATD010000013.1"/>
</dbReference>
<comment type="caution">
    <text evidence="1">The sequence shown here is derived from an EMBL/GenBank/DDBJ whole genome shotgun (WGS) entry which is preliminary data.</text>
</comment>
<reference evidence="1 2" key="1">
    <citation type="journal article" date="2019" name="Int. J. Syst. Evol. Microbiol.">
        <title>The Global Catalogue of Microorganisms (GCM) 10K type strain sequencing project: providing services to taxonomists for standard genome sequencing and annotation.</title>
        <authorList>
            <consortium name="The Broad Institute Genomics Platform"/>
            <consortium name="The Broad Institute Genome Sequencing Center for Infectious Disease"/>
            <person name="Wu L."/>
            <person name="Ma J."/>
        </authorList>
    </citation>
    <scope>NUCLEOTIDE SEQUENCE [LARGE SCALE GENOMIC DNA]</scope>
    <source>
        <strain evidence="1 2">JCM 6833</strain>
    </source>
</reference>
<proteinExistence type="predicted"/>
<protein>
    <submittedName>
        <fullName evidence="1">Uncharacterized protein</fullName>
    </submittedName>
</protein>
<keyword evidence="2" id="KW-1185">Reference proteome</keyword>
<dbReference type="Proteomes" id="UP001501509">
    <property type="component" value="Unassembled WGS sequence"/>
</dbReference>
<accession>A0ABN3QHX6</accession>
<organism evidence="1 2">
    <name type="scientific">Actinomadura fulvescens</name>
    <dbReference type="NCBI Taxonomy" id="46160"/>
    <lineage>
        <taxon>Bacteria</taxon>
        <taxon>Bacillati</taxon>
        <taxon>Actinomycetota</taxon>
        <taxon>Actinomycetes</taxon>
        <taxon>Streptosporangiales</taxon>
        <taxon>Thermomonosporaceae</taxon>
        <taxon>Actinomadura</taxon>
    </lineage>
</organism>